<dbReference type="EMBL" id="CADCVQ010000050">
    <property type="protein sequence ID" value="CAA9483201.1"/>
    <property type="molecule type" value="Genomic_DNA"/>
</dbReference>
<gene>
    <name evidence="2" type="ORF">AVDCRST_MAG67-1084</name>
</gene>
<evidence type="ECO:0000313" key="2">
    <source>
        <dbReference type="EMBL" id="CAA9483201.1"/>
    </source>
</evidence>
<sequence length="416" mass="46872">MGEHDDLLRRFQPALRYDSNEQFFADSAAQYTDAPGMTLRRVRAGSKPGALIASAQPAGEEPKLSLAFLGPKIYGNGDEVQKTDVLGVRGRDYRAQYVKLRTSRPDLNNRMYGRAVQANGRLWLQYWLWYFYNDYQLALGFGTHEGDWESIQLRMGIDGDTPDVAVYAQHRHGEKRSWEEVERLPDSPDVPVAYIARGSHASYFEAGYHQTEAWYDIADGKRPAPKLVLEIVEDATHPWMRWPGRWGDTTPRDGRSDLDQSAPTGPGSKRHWRDPNKLLDNAKASVLRQTPRAPDVKITRGARDKLEIAYDFSARAIVPRALVVTVNSRNEKGVPPITHTFEEVADEPQGTITTDVPLHPERHYDVYASTVAGDPPQPSASQFIEIDALHAEKDEPFGQEVARAVGRLFARIRGDR</sequence>
<accession>A0A6J4RW39</accession>
<proteinExistence type="predicted"/>
<dbReference type="PANTHER" id="PTHR48174">
    <property type="entry name" value="DUF946 FAMILY PROTEIN"/>
    <property type="match status" value="1"/>
</dbReference>
<feature type="region of interest" description="Disordered" evidence="1">
    <location>
        <begin position="242"/>
        <end position="276"/>
    </location>
</feature>
<name>A0A6J4RW39_9ACTN</name>
<evidence type="ECO:0000256" key="1">
    <source>
        <dbReference type="SAM" id="MobiDB-lite"/>
    </source>
</evidence>
<protein>
    <submittedName>
        <fullName evidence="2">Uncharacterized protein</fullName>
    </submittedName>
</protein>
<organism evidence="2">
    <name type="scientific">uncultured Solirubrobacteraceae bacterium</name>
    <dbReference type="NCBI Taxonomy" id="1162706"/>
    <lineage>
        <taxon>Bacteria</taxon>
        <taxon>Bacillati</taxon>
        <taxon>Actinomycetota</taxon>
        <taxon>Thermoleophilia</taxon>
        <taxon>Solirubrobacterales</taxon>
        <taxon>Solirubrobacteraceae</taxon>
        <taxon>environmental samples</taxon>
    </lineage>
</organism>
<reference evidence="2" key="1">
    <citation type="submission" date="2020-02" db="EMBL/GenBank/DDBJ databases">
        <authorList>
            <person name="Meier V. D."/>
        </authorList>
    </citation>
    <scope>NUCLEOTIDE SEQUENCE</scope>
    <source>
        <strain evidence="2">AVDCRST_MAG67</strain>
    </source>
</reference>
<dbReference type="AlphaFoldDB" id="A0A6J4RW39"/>
<dbReference type="PANTHER" id="PTHR48174:SF5">
    <property type="entry name" value="VACUOLAR PROTEIN SORTING-ASSOCIATED PROTEIN 62"/>
    <property type="match status" value="1"/>
</dbReference>